<comment type="cofactor">
    <cofactor evidence="1">
        <name>heme</name>
        <dbReference type="ChEBI" id="CHEBI:30413"/>
    </cofactor>
</comment>
<dbReference type="Gene3D" id="1.10.630.10">
    <property type="entry name" value="Cytochrome P450"/>
    <property type="match status" value="1"/>
</dbReference>
<evidence type="ECO:0000313" key="10">
    <source>
        <dbReference type="Proteomes" id="UP001218218"/>
    </source>
</evidence>
<sequence>SQLEGFFLAMSLYPDVQAEAQRELDRVIGKYRLPDISDRSDLPYMNALCKDVLRWHNATPTG</sequence>
<dbReference type="GO" id="GO:0004497">
    <property type="term" value="F:monooxygenase activity"/>
    <property type="evidence" value="ECO:0007669"/>
    <property type="project" value="UniProtKB-KW"/>
</dbReference>
<evidence type="ECO:0000256" key="1">
    <source>
        <dbReference type="ARBA" id="ARBA00001971"/>
    </source>
</evidence>
<keyword evidence="4" id="KW-0349">Heme</keyword>
<dbReference type="InterPro" id="IPR036396">
    <property type="entry name" value="Cyt_P450_sf"/>
</dbReference>
<evidence type="ECO:0000313" key="9">
    <source>
        <dbReference type="EMBL" id="KAJ7346391.1"/>
    </source>
</evidence>
<dbReference type="PANTHER" id="PTHR46300:SF7">
    <property type="entry name" value="P450, PUTATIVE (EUROFUNG)-RELATED"/>
    <property type="match status" value="1"/>
</dbReference>
<comment type="pathway">
    <text evidence="2">Secondary metabolite biosynthesis.</text>
</comment>
<dbReference type="InterPro" id="IPR001128">
    <property type="entry name" value="Cyt_P450"/>
</dbReference>
<dbReference type="PANTHER" id="PTHR46300">
    <property type="entry name" value="P450, PUTATIVE (EUROFUNG)-RELATED-RELATED"/>
    <property type="match status" value="1"/>
</dbReference>
<proteinExistence type="inferred from homology"/>
<dbReference type="GO" id="GO:0005506">
    <property type="term" value="F:iron ion binding"/>
    <property type="evidence" value="ECO:0007669"/>
    <property type="project" value="InterPro"/>
</dbReference>
<comment type="caution">
    <text evidence="9">The sequence shown here is derived from an EMBL/GenBank/DDBJ whole genome shotgun (WGS) entry which is preliminary data.</text>
</comment>
<dbReference type="SUPFAM" id="SSF48264">
    <property type="entry name" value="Cytochrome P450"/>
    <property type="match status" value="1"/>
</dbReference>
<accession>A0AAD6ZZ57</accession>
<keyword evidence="8" id="KW-0503">Monooxygenase</keyword>
<name>A0AAD6ZZ57_9AGAR</name>
<dbReference type="Proteomes" id="UP001218218">
    <property type="component" value="Unassembled WGS sequence"/>
</dbReference>
<reference evidence="9" key="1">
    <citation type="submission" date="2023-03" db="EMBL/GenBank/DDBJ databases">
        <title>Massive genome expansion in bonnet fungi (Mycena s.s.) driven by repeated elements and novel gene families across ecological guilds.</title>
        <authorList>
            <consortium name="Lawrence Berkeley National Laboratory"/>
            <person name="Harder C.B."/>
            <person name="Miyauchi S."/>
            <person name="Viragh M."/>
            <person name="Kuo A."/>
            <person name="Thoen E."/>
            <person name="Andreopoulos B."/>
            <person name="Lu D."/>
            <person name="Skrede I."/>
            <person name="Drula E."/>
            <person name="Henrissat B."/>
            <person name="Morin E."/>
            <person name="Kohler A."/>
            <person name="Barry K."/>
            <person name="LaButti K."/>
            <person name="Morin E."/>
            <person name="Salamov A."/>
            <person name="Lipzen A."/>
            <person name="Mereny Z."/>
            <person name="Hegedus B."/>
            <person name="Baldrian P."/>
            <person name="Stursova M."/>
            <person name="Weitz H."/>
            <person name="Taylor A."/>
            <person name="Grigoriev I.V."/>
            <person name="Nagy L.G."/>
            <person name="Martin F."/>
            <person name="Kauserud H."/>
        </authorList>
    </citation>
    <scope>NUCLEOTIDE SEQUENCE</scope>
    <source>
        <strain evidence="9">CBHHK002</strain>
    </source>
</reference>
<evidence type="ECO:0000256" key="6">
    <source>
        <dbReference type="ARBA" id="ARBA00023002"/>
    </source>
</evidence>
<keyword evidence="7" id="KW-0408">Iron</keyword>
<comment type="similarity">
    <text evidence="3">Belongs to the cytochrome P450 family.</text>
</comment>
<dbReference type="InterPro" id="IPR050364">
    <property type="entry name" value="Cytochrome_P450_fung"/>
</dbReference>
<gene>
    <name evidence="9" type="ORF">DFH08DRAFT_637372</name>
</gene>
<dbReference type="AlphaFoldDB" id="A0AAD6ZZ57"/>
<evidence type="ECO:0000256" key="4">
    <source>
        <dbReference type="ARBA" id="ARBA00022617"/>
    </source>
</evidence>
<evidence type="ECO:0000256" key="5">
    <source>
        <dbReference type="ARBA" id="ARBA00022723"/>
    </source>
</evidence>
<dbReference type="Pfam" id="PF00067">
    <property type="entry name" value="p450"/>
    <property type="match status" value="1"/>
</dbReference>
<keyword evidence="6" id="KW-0560">Oxidoreductase</keyword>
<dbReference type="PRINTS" id="PR00463">
    <property type="entry name" value="EP450I"/>
</dbReference>
<evidence type="ECO:0000256" key="7">
    <source>
        <dbReference type="ARBA" id="ARBA00023004"/>
    </source>
</evidence>
<organism evidence="9 10">
    <name type="scientific">Mycena albidolilacea</name>
    <dbReference type="NCBI Taxonomy" id="1033008"/>
    <lineage>
        <taxon>Eukaryota</taxon>
        <taxon>Fungi</taxon>
        <taxon>Dikarya</taxon>
        <taxon>Basidiomycota</taxon>
        <taxon>Agaricomycotina</taxon>
        <taxon>Agaricomycetes</taxon>
        <taxon>Agaricomycetidae</taxon>
        <taxon>Agaricales</taxon>
        <taxon>Marasmiineae</taxon>
        <taxon>Mycenaceae</taxon>
        <taxon>Mycena</taxon>
    </lineage>
</organism>
<evidence type="ECO:0000256" key="8">
    <source>
        <dbReference type="ARBA" id="ARBA00023033"/>
    </source>
</evidence>
<dbReference type="EMBL" id="JARIHO010000021">
    <property type="protein sequence ID" value="KAJ7346391.1"/>
    <property type="molecule type" value="Genomic_DNA"/>
</dbReference>
<keyword evidence="5" id="KW-0479">Metal-binding</keyword>
<evidence type="ECO:0000256" key="3">
    <source>
        <dbReference type="ARBA" id="ARBA00010617"/>
    </source>
</evidence>
<feature type="non-terminal residue" evidence="9">
    <location>
        <position position="62"/>
    </location>
</feature>
<protein>
    <submittedName>
        <fullName evidence="9">Cytochrome P450</fullName>
    </submittedName>
</protein>
<dbReference type="GO" id="GO:0020037">
    <property type="term" value="F:heme binding"/>
    <property type="evidence" value="ECO:0007669"/>
    <property type="project" value="InterPro"/>
</dbReference>
<feature type="non-terminal residue" evidence="9">
    <location>
        <position position="1"/>
    </location>
</feature>
<dbReference type="GO" id="GO:0016705">
    <property type="term" value="F:oxidoreductase activity, acting on paired donors, with incorporation or reduction of molecular oxygen"/>
    <property type="evidence" value="ECO:0007669"/>
    <property type="project" value="InterPro"/>
</dbReference>
<evidence type="ECO:0000256" key="2">
    <source>
        <dbReference type="ARBA" id="ARBA00005179"/>
    </source>
</evidence>
<keyword evidence="10" id="KW-1185">Reference proteome</keyword>
<dbReference type="InterPro" id="IPR002401">
    <property type="entry name" value="Cyt_P450_E_grp-I"/>
</dbReference>